<dbReference type="SUPFAM" id="SSF53756">
    <property type="entry name" value="UDP-Glycosyltransferase/glycogen phosphorylase"/>
    <property type="match status" value="1"/>
</dbReference>
<keyword evidence="5" id="KW-1185">Reference proteome</keyword>
<evidence type="ECO:0000256" key="2">
    <source>
        <dbReference type="ARBA" id="ARBA00022679"/>
    </source>
</evidence>
<dbReference type="EMBL" id="JBHPBY010000685">
    <property type="protein sequence ID" value="MFC1854029.1"/>
    <property type="molecule type" value="Genomic_DNA"/>
</dbReference>
<evidence type="ECO:0000256" key="1">
    <source>
        <dbReference type="ARBA" id="ARBA00022676"/>
    </source>
</evidence>
<dbReference type="CDD" id="cd03801">
    <property type="entry name" value="GT4_PimA-like"/>
    <property type="match status" value="1"/>
</dbReference>
<gene>
    <name evidence="4" type="ORF">ACFL27_27910</name>
</gene>
<dbReference type="PANTHER" id="PTHR12526">
    <property type="entry name" value="GLYCOSYLTRANSFERASE"/>
    <property type="match status" value="1"/>
</dbReference>
<keyword evidence="1 4" id="KW-0328">Glycosyltransferase</keyword>
<name>A0ABV6Z6F3_UNCC1</name>
<proteinExistence type="predicted"/>
<evidence type="ECO:0000313" key="4">
    <source>
        <dbReference type="EMBL" id="MFC1854029.1"/>
    </source>
</evidence>
<evidence type="ECO:0000313" key="5">
    <source>
        <dbReference type="Proteomes" id="UP001594351"/>
    </source>
</evidence>
<keyword evidence="2 4" id="KW-0808">Transferase</keyword>
<protein>
    <submittedName>
        <fullName evidence="4">Glycosyltransferase family 4 protein</fullName>
        <ecNumber evidence="4">2.4.-.-</ecNumber>
    </submittedName>
</protein>
<organism evidence="4 5">
    <name type="scientific">candidate division CSSED10-310 bacterium</name>
    <dbReference type="NCBI Taxonomy" id="2855610"/>
    <lineage>
        <taxon>Bacteria</taxon>
        <taxon>Bacteria division CSSED10-310</taxon>
    </lineage>
</organism>
<dbReference type="Proteomes" id="UP001594351">
    <property type="component" value="Unassembled WGS sequence"/>
</dbReference>
<accession>A0ABV6Z6F3</accession>
<reference evidence="4 5" key="1">
    <citation type="submission" date="2024-09" db="EMBL/GenBank/DDBJ databases">
        <title>Laminarin stimulates single cell rates of sulfate reduction while oxygen inhibits transcriptomic activity in coastal marine sediment.</title>
        <authorList>
            <person name="Lindsay M."/>
            <person name="Orcutt B."/>
            <person name="Emerson D."/>
            <person name="Stepanauskas R."/>
            <person name="D'Angelo T."/>
        </authorList>
    </citation>
    <scope>NUCLEOTIDE SEQUENCE [LARGE SCALE GENOMIC DNA]</scope>
    <source>
        <strain evidence="4">SAG AM-311-K15</strain>
    </source>
</reference>
<dbReference type="Pfam" id="PF00534">
    <property type="entry name" value="Glycos_transf_1"/>
    <property type="match status" value="1"/>
</dbReference>
<feature type="domain" description="Glycosyl transferase family 1" evidence="3">
    <location>
        <begin position="174"/>
        <end position="327"/>
    </location>
</feature>
<dbReference type="InterPro" id="IPR001296">
    <property type="entry name" value="Glyco_trans_1"/>
</dbReference>
<dbReference type="GO" id="GO:0016757">
    <property type="term" value="F:glycosyltransferase activity"/>
    <property type="evidence" value="ECO:0007669"/>
    <property type="project" value="UniProtKB-KW"/>
</dbReference>
<dbReference type="Gene3D" id="3.40.50.2000">
    <property type="entry name" value="Glycogen Phosphorylase B"/>
    <property type="match status" value="2"/>
</dbReference>
<dbReference type="EC" id="2.4.-.-" evidence="4"/>
<dbReference type="PANTHER" id="PTHR12526:SF510">
    <property type="entry name" value="D-INOSITOL 3-PHOSPHATE GLYCOSYLTRANSFERASE"/>
    <property type="match status" value="1"/>
</dbReference>
<comment type="caution">
    <text evidence="4">The sequence shown here is derived from an EMBL/GenBank/DDBJ whole genome shotgun (WGS) entry which is preliminary data.</text>
</comment>
<sequence length="344" mass="39541">MNICVCTVQVPFVKGGAEIMAENLMTALVAHGHKAERINIPFKWYPKEQILRDCLVWRLLDITESYFEKIDLVIALKFPAYLVRHPRKIVWMAHQYREVYDCYGTDLSGFSSNEEDDITRQAIFRWDFEALTEAQGLFAISQNVSRRLLRYNGLESQHLYVPPKLTGQYLNPQFDDFIFCPGRLEVSKRVDLLIKTMAKLPPPIKCLIAGKGPQEAALKQLTADLGLQERVKFYGYLPDEVLLKMYSEAYAVYFAPYDEDLGLITLETFHARKPVVTCHDSGAVLEFVENDVTGLVTETQPESLRDAFIYLFENKTRCQEMGEAGYQKIEFITWDYVIESLIGS</sequence>
<evidence type="ECO:0000259" key="3">
    <source>
        <dbReference type="Pfam" id="PF00534"/>
    </source>
</evidence>